<proteinExistence type="predicted"/>
<evidence type="ECO:0000313" key="3">
    <source>
        <dbReference type="RefSeq" id="XP_032830257.1"/>
    </source>
</evidence>
<evidence type="ECO:0000259" key="1">
    <source>
        <dbReference type="PROSITE" id="PS50206"/>
    </source>
</evidence>
<dbReference type="Proteomes" id="UP001318040">
    <property type="component" value="Chromosome 3"/>
</dbReference>
<evidence type="ECO:0000313" key="2">
    <source>
        <dbReference type="Proteomes" id="UP001318040"/>
    </source>
</evidence>
<protein>
    <submittedName>
        <fullName evidence="3">Thiosulfate sulfurtransferase, mitochondrial</fullName>
    </submittedName>
</protein>
<dbReference type="Gene3D" id="3.40.250.10">
    <property type="entry name" value="Rhodanese-like domain"/>
    <property type="match status" value="1"/>
</dbReference>
<dbReference type="PANTHER" id="PTHR44086">
    <property type="entry name" value="THIOSULFATE SULFURTRANSFERASE RDL2, MITOCHONDRIAL-RELATED"/>
    <property type="match status" value="1"/>
</dbReference>
<accession>A0AAJ7XDK4</accession>
<keyword evidence="2" id="KW-1185">Reference proteome</keyword>
<organism evidence="2 3">
    <name type="scientific">Petromyzon marinus</name>
    <name type="common">Sea lamprey</name>
    <dbReference type="NCBI Taxonomy" id="7757"/>
    <lineage>
        <taxon>Eukaryota</taxon>
        <taxon>Metazoa</taxon>
        <taxon>Chordata</taxon>
        <taxon>Craniata</taxon>
        <taxon>Vertebrata</taxon>
        <taxon>Cyclostomata</taxon>
        <taxon>Hyperoartia</taxon>
        <taxon>Petromyzontiformes</taxon>
        <taxon>Petromyzontidae</taxon>
        <taxon>Petromyzon</taxon>
    </lineage>
</organism>
<dbReference type="InterPro" id="IPR001763">
    <property type="entry name" value="Rhodanese-like_dom"/>
</dbReference>
<name>A0AAJ7XDK4_PETMA</name>
<gene>
    <name evidence="3" type="primary">LOC116953993</name>
</gene>
<dbReference type="PANTHER" id="PTHR44086:SF10">
    <property type="entry name" value="THIOSULFATE SULFURTRANSFERASE_RHODANESE-LIKE DOMAIN-CONTAINING PROTEIN 3"/>
    <property type="match status" value="1"/>
</dbReference>
<feature type="domain" description="Rhodanese" evidence="1">
    <location>
        <begin position="18"/>
        <end position="115"/>
    </location>
</feature>
<dbReference type="InterPro" id="IPR036873">
    <property type="entry name" value="Rhodanese-like_dom_sf"/>
</dbReference>
<sequence>MSAVADKVSYEELKRLLQNRDVSVFDVREPCETEEGMIPSAINIPVGKINEAFIRDSGTFKGLYGVDMPHKEDNIVVYCRSGMRGQTALYSLRRLGYTKSRNYTGGYTEWKSKAKKL</sequence>
<dbReference type="GeneID" id="116953993"/>
<dbReference type="SMART" id="SM00450">
    <property type="entry name" value="RHOD"/>
    <property type="match status" value="1"/>
</dbReference>
<dbReference type="KEGG" id="pmrn:116953993"/>
<dbReference type="PROSITE" id="PS50206">
    <property type="entry name" value="RHODANESE_3"/>
    <property type="match status" value="1"/>
</dbReference>
<dbReference type="Pfam" id="PF00581">
    <property type="entry name" value="Rhodanese"/>
    <property type="match status" value="1"/>
</dbReference>
<reference evidence="3" key="1">
    <citation type="submission" date="2025-08" db="UniProtKB">
        <authorList>
            <consortium name="RefSeq"/>
        </authorList>
    </citation>
    <scope>IDENTIFICATION</scope>
    <source>
        <tissue evidence="3">Sperm</tissue>
    </source>
</reference>
<dbReference type="RefSeq" id="XP_032830257.1">
    <property type="nucleotide sequence ID" value="XM_032974366.1"/>
</dbReference>
<dbReference type="SUPFAM" id="SSF52821">
    <property type="entry name" value="Rhodanese/Cell cycle control phosphatase"/>
    <property type="match status" value="1"/>
</dbReference>
<dbReference type="AlphaFoldDB" id="A0AAJ7XDK4"/>